<evidence type="ECO:0000313" key="3">
    <source>
        <dbReference type="Proteomes" id="UP000823388"/>
    </source>
</evidence>
<evidence type="ECO:0000256" key="1">
    <source>
        <dbReference type="SAM" id="MobiDB-lite"/>
    </source>
</evidence>
<organism evidence="2 3">
    <name type="scientific">Panicum virgatum</name>
    <name type="common">Blackwell switchgrass</name>
    <dbReference type="NCBI Taxonomy" id="38727"/>
    <lineage>
        <taxon>Eukaryota</taxon>
        <taxon>Viridiplantae</taxon>
        <taxon>Streptophyta</taxon>
        <taxon>Embryophyta</taxon>
        <taxon>Tracheophyta</taxon>
        <taxon>Spermatophyta</taxon>
        <taxon>Magnoliopsida</taxon>
        <taxon>Liliopsida</taxon>
        <taxon>Poales</taxon>
        <taxon>Poaceae</taxon>
        <taxon>PACMAD clade</taxon>
        <taxon>Panicoideae</taxon>
        <taxon>Panicodae</taxon>
        <taxon>Paniceae</taxon>
        <taxon>Panicinae</taxon>
        <taxon>Panicum</taxon>
        <taxon>Panicum sect. Hiantes</taxon>
    </lineage>
</organism>
<feature type="compositionally biased region" description="Polar residues" evidence="1">
    <location>
        <begin position="33"/>
        <end position="51"/>
    </location>
</feature>
<dbReference type="Proteomes" id="UP000823388">
    <property type="component" value="Chromosome 2N"/>
</dbReference>
<evidence type="ECO:0000313" key="2">
    <source>
        <dbReference type="EMBL" id="KAG2635515.1"/>
    </source>
</evidence>
<proteinExistence type="predicted"/>
<reference evidence="2" key="1">
    <citation type="submission" date="2020-05" db="EMBL/GenBank/DDBJ databases">
        <title>WGS assembly of Panicum virgatum.</title>
        <authorList>
            <person name="Lovell J.T."/>
            <person name="Jenkins J."/>
            <person name="Shu S."/>
            <person name="Juenger T.E."/>
            <person name="Schmutz J."/>
        </authorList>
    </citation>
    <scope>NUCLEOTIDE SEQUENCE</scope>
    <source>
        <strain evidence="2">AP13</strain>
    </source>
</reference>
<dbReference type="EMBL" id="CM029040">
    <property type="protein sequence ID" value="KAG2635515.1"/>
    <property type="molecule type" value="Genomic_DNA"/>
</dbReference>
<gene>
    <name evidence="2" type="ORF">PVAP13_2NG361003</name>
</gene>
<accession>A0A8T0VLF6</accession>
<feature type="compositionally biased region" description="Polar residues" evidence="1">
    <location>
        <begin position="12"/>
        <end position="24"/>
    </location>
</feature>
<dbReference type="AlphaFoldDB" id="A0A8T0VLF6"/>
<feature type="region of interest" description="Disordered" evidence="1">
    <location>
        <begin position="1"/>
        <end position="51"/>
    </location>
</feature>
<comment type="caution">
    <text evidence="2">The sequence shown here is derived from an EMBL/GenBank/DDBJ whole genome shotgun (WGS) entry which is preliminary data.</text>
</comment>
<protein>
    <submittedName>
        <fullName evidence="2">Uncharacterized protein</fullName>
    </submittedName>
</protein>
<sequence>MSPAAYLAHRMSSATCVRQRSAASPTGPLPSKGSPTTSRNTTDPEPPNLNTLTRLVSAGRRRMRSWWAPRAQEGRRGVAGPRWAELSNNFPSGDCSQICHSVAAGVRPN</sequence>
<name>A0A8T0VLF6_PANVG</name>
<keyword evidence="3" id="KW-1185">Reference proteome</keyword>